<gene>
    <name evidence="1" type="ORF">Syun_004427</name>
</gene>
<evidence type="ECO:0000313" key="2">
    <source>
        <dbReference type="Proteomes" id="UP001420932"/>
    </source>
</evidence>
<proteinExistence type="predicted"/>
<reference evidence="1 2" key="1">
    <citation type="submission" date="2024-01" db="EMBL/GenBank/DDBJ databases">
        <title>Genome assemblies of Stephania.</title>
        <authorList>
            <person name="Yang L."/>
        </authorList>
    </citation>
    <scope>NUCLEOTIDE SEQUENCE [LARGE SCALE GENOMIC DNA]</scope>
    <source>
        <strain evidence="1">YNDBR</strain>
        <tissue evidence="1">Leaf</tissue>
    </source>
</reference>
<name>A0AAP0Q1F1_9MAGN</name>
<dbReference type="Proteomes" id="UP001420932">
    <property type="component" value="Unassembled WGS sequence"/>
</dbReference>
<comment type="caution">
    <text evidence="1">The sequence shown here is derived from an EMBL/GenBank/DDBJ whole genome shotgun (WGS) entry which is preliminary data.</text>
</comment>
<accession>A0AAP0Q1F1</accession>
<organism evidence="1 2">
    <name type="scientific">Stephania yunnanensis</name>
    <dbReference type="NCBI Taxonomy" id="152371"/>
    <lineage>
        <taxon>Eukaryota</taxon>
        <taxon>Viridiplantae</taxon>
        <taxon>Streptophyta</taxon>
        <taxon>Embryophyta</taxon>
        <taxon>Tracheophyta</taxon>
        <taxon>Spermatophyta</taxon>
        <taxon>Magnoliopsida</taxon>
        <taxon>Ranunculales</taxon>
        <taxon>Menispermaceae</taxon>
        <taxon>Menispermoideae</taxon>
        <taxon>Cissampelideae</taxon>
        <taxon>Stephania</taxon>
    </lineage>
</organism>
<dbReference type="AlphaFoldDB" id="A0AAP0Q1F1"/>
<sequence length="232" mass="26624">MSRVSGFGLCFDCNTFAEDVKELGLIKSCLSMHLEIYSSISAETYAYLCDFVRSMSRVSGFGLCFDCNTFGKDVKELELVSDCKKCCNKDSDDSKIKDKKRMKKCLAMCLQSCLSYQKKKERKNSYNGICDSYTPMIDIFDEAGMVSSMKYVFQHMQEQTLEVDVRKNSDNGRCDSYTPMIDIFDEAGMVSSMKYVFQHMQELTLEVDVVTYIHIALLHWFSKNGDFEEMSN</sequence>
<keyword evidence="2" id="KW-1185">Reference proteome</keyword>
<dbReference type="Gene3D" id="1.25.40.10">
    <property type="entry name" value="Tetratricopeptide repeat domain"/>
    <property type="match status" value="1"/>
</dbReference>
<dbReference type="EMBL" id="JBBNAF010000002">
    <property type="protein sequence ID" value="KAK9163525.1"/>
    <property type="molecule type" value="Genomic_DNA"/>
</dbReference>
<dbReference type="InterPro" id="IPR011990">
    <property type="entry name" value="TPR-like_helical_dom_sf"/>
</dbReference>
<evidence type="ECO:0000313" key="1">
    <source>
        <dbReference type="EMBL" id="KAK9163525.1"/>
    </source>
</evidence>
<protein>
    <submittedName>
        <fullName evidence="1">Uncharacterized protein</fullName>
    </submittedName>
</protein>